<dbReference type="Gene3D" id="1.20.120.530">
    <property type="entry name" value="GntR ligand-binding domain-like"/>
    <property type="match status" value="1"/>
</dbReference>
<dbReference type="Pfam" id="PF07729">
    <property type="entry name" value="FCD"/>
    <property type="match status" value="1"/>
</dbReference>
<evidence type="ECO:0000256" key="3">
    <source>
        <dbReference type="ARBA" id="ARBA00023163"/>
    </source>
</evidence>
<dbReference type="SUPFAM" id="SSF48008">
    <property type="entry name" value="GntR ligand-binding domain-like"/>
    <property type="match status" value="1"/>
</dbReference>
<dbReference type="Proteomes" id="UP000460949">
    <property type="component" value="Unassembled WGS sequence"/>
</dbReference>
<dbReference type="PANTHER" id="PTHR43537:SF51">
    <property type="entry name" value="HTH-TYPE TRANSCRIPTIONAL REGULATOR LGOR-RELATED"/>
    <property type="match status" value="1"/>
</dbReference>
<accession>A0A845DUY6</accession>
<dbReference type="PROSITE" id="PS50949">
    <property type="entry name" value="HTH_GNTR"/>
    <property type="match status" value="1"/>
</dbReference>
<dbReference type="SMART" id="SM00895">
    <property type="entry name" value="FCD"/>
    <property type="match status" value="1"/>
</dbReference>
<dbReference type="Pfam" id="PF00392">
    <property type="entry name" value="GntR"/>
    <property type="match status" value="1"/>
</dbReference>
<dbReference type="CDD" id="cd07377">
    <property type="entry name" value="WHTH_GntR"/>
    <property type="match status" value="1"/>
</dbReference>
<dbReference type="AlphaFoldDB" id="A0A845DUY6"/>
<dbReference type="GO" id="GO:0003677">
    <property type="term" value="F:DNA binding"/>
    <property type="evidence" value="ECO:0007669"/>
    <property type="project" value="UniProtKB-KW"/>
</dbReference>
<dbReference type="InterPro" id="IPR036388">
    <property type="entry name" value="WH-like_DNA-bd_sf"/>
</dbReference>
<dbReference type="GO" id="GO:0003700">
    <property type="term" value="F:DNA-binding transcription factor activity"/>
    <property type="evidence" value="ECO:0007669"/>
    <property type="project" value="InterPro"/>
</dbReference>
<dbReference type="InterPro" id="IPR011711">
    <property type="entry name" value="GntR_C"/>
</dbReference>
<dbReference type="PANTHER" id="PTHR43537">
    <property type="entry name" value="TRANSCRIPTIONAL REGULATOR, GNTR FAMILY"/>
    <property type="match status" value="1"/>
</dbReference>
<evidence type="ECO:0000256" key="2">
    <source>
        <dbReference type="ARBA" id="ARBA00023125"/>
    </source>
</evidence>
<dbReference type="InterPro" id="IPR036390">
    <property type="entry name" value="WH_DNA-bd_sf"/>
</dbReference>
<dbReference type="SMART" id="SM00345">
    <property type="entry name" value="HTH_GNTR"/>
    <property type="match status" value="1"/>
</dbReference>
<name>A0A845DUY6_9BACI</name>
<evidence type="ECO:0000259" key="4">
    <source>
        <dbReference type="PROSITE" id="PS50949"/>
    </source>
</evidence>
<keyword evidence="2" id="KW-0238">DNA-binding</keyword>
<dbReference type="InterPro" id="IPR008920">
    <property type="entry name" value="TF_FadR/GntR_C"/>
</dbReference>
<evidence type="ECO:0000313" key="6">
    <source>
        <dbReference type="Proteomes" id="UP000460949"/>
    </source>
</evidence>
<keyword evidence="1" id="KW-0805">Transcription regulation</keyword>
<dbReference type="PRINTS" id="PR00035">
    <property type="entry name" value="HTHGNTR"/>
</dbReference>
<dbReference type="RefSeq" id="WP_160837488.1">
    <property type="nucleotide sequence ID" value="NZ_WMET01000002.1"/>
</dbReference>
<gene>
    <name evidence="5" type="ORF">GLW04_12050</name>
</gene>
<keyword evidence="3" id="KW-0804">Transcription</keyword>
<dbReference type="Gene3D" id="1.10.10.10">
    <property type="entry name" value="Winged helix-like DNA-binding domain superfamily/Winged helix DNA-binding domain"/>
    <property type="match status" value="1"/>
</dbReference>
<organism evidence="5 6">
    <name type="scientific">Halobacillus litoralis</name>
    <dbReference type="NCBI Taxonomy" id="45668"/>
    <lineage>
        <taxon>Bacteria</taxon>
        <taxon>Bacillati</taxon>
        <taxon>Bacillota</taxon>
        <taxon>Bacilli</taxon>
        <taxon>Bacillales</taxon>
        <taxon>Bacillaceae</taxon>
        <taxon>Halobacillus</taxon>
    </lineage>
</organism>
<dbReference type="EMBL" id="WMET01000002">
    <property type="protein sequence ID" value="MYL20629.1"/>
    <property type="molecule type" value="Genomic_DNA"/>
</dbReference>
<reference evidence="5 6" key="1">
    <citation type="submission" date="2019-11" db="EMBL/GenBank/DDBJ databases">
        <title>Genome sequences of 17 halophilic strains isolated from different environments.</title>
        <authorList>
            <person name="Furrow R.E."/>
        </authorList>
    </citation>
    <scope>NUCLEOTIDE SEQUENCE [LARGE SCALE GENOMIC DNA]</scope>
    <source>
        <strain evidence="5 6">22511_23_Filter</strain>
    </source>
</reference>
<feature type="domain" description="HTH gntR-type" evidence="4">
    <location>
        <begin position="7"/>
        <end position="77"/>
    </location>
</feature>
<evidence type="ECO:0000313" key="5">
    <source>
        <dbReference type="EMBL" id="MYL20629.1"/>
    </source>
</evidence>
<sequence length="206" mass="23875">MSTSKRASAYTQAYEYIREQILNGEIEGKTKLVEDRFAKALGVSRTPVREALRKLEEEGLVREKRVVQPTESDLRDMFRVRMLLEGDAARLAANYMDPSTLAILKGCIDSSKNGNYEETMTSNKQFHDVIVEASNNTFMIETINRMQSIIYLFRKTVVYHNRPGLIEEHEDIYQAILNREPDRAEALMKDHLQADLDFFLHISRNR</sequence>
<protein>
    <submittedName>
        <fullName evidence="5">FCD domain-containing protein</fullName>
    </submittedName>
</protein>
<dbReference type="InterPro" id="IPR000524">
    <property type="entry name" value="Tscrpt_reg_HTH_GntR"/>
</dbReference>
<comment type="caution">
    <text evidence="5">The sequence shown here is derived from an EMBL/GenBank/DDBJ whole genome shotgun (WGS) entry which is preliminary data.</text>
</comment>
<proteinExistence type="predicted"/>
<evidence type="ECO:0000256" key="1">
    <source>
        <dbReference type="ARBA" id="ARBA00023015"/>
    </source>
</evidence>
<dbReference type="SUPFAM" id="SSF46785">
    <property type="entry name" value="Winged helix' DNA-binding domain"/>
    <property type="match status" value="1"/>
</dbReference>